<dbReference type="EMBL" id="JAMQOQ010000001">
    <property type="protein sequence ID" value="MDS0292569.1"/>
    <property type="molecule type" value="Genomic_DNA"/>
</dbReference>
<dbReference type="Proteomes" id="UP001254813">
    <property type="component" value="Unassembled WGS sequence"/>
</dbReference>
<gene>
    <name evidence="1" type="ORF">NDI79_00115</name>
</gene>
<keyword evidence="2" id="KW-1185">Reference proteome</keyword>
<name>A0ABU2FX25_9EURY</name>
<protein>
    <recommendedName>
        <fullName evidence="3">Glycosidase</fullName>
    </recommendedName>
</protein>
<proteinExistence type="predicted"/>
<reference evidence="1 2" key="1">
    <citation type="submission" date="2022-06" db="EMBL/GenBank/DDBJ databases">
        <title>Halogeometricum sp. a new haloarchaeum isolate from saline soil.</title>
        <authorList>
            <person name="Strakova D."/>
            <person name="Galisteo C."/>
            <person name="Sanchez-Porro C."/>
            <person name="Ventosa A."/>
        </authorList>
    </citation>
    <scope>NUCLEOTIDE SEQUENCE [LARGE SCALE GENOMIC DNA]</scope>
    <source>
        <strain evidence="2">S3BR25-2</strain>
    </source>
</reference>
<sequence length="840" mass="93691">MTTDAGVRLLDEPTDELLAWHRETAAAHDDPFEAAKRLTERLGAHVVRDGSDATVADDGTGTHDGTDETRTEVGFWTPELLEDGVPAEDVFLEVLTPDADVDPGETDVREVRFRRDRVPLRREGEYHWGVVAGMRAGTRERLGSLYRLVYRENGSRNDGRDDGGGWETVADSLAYSVPFGAFAPAELYDVERLDETRADRDYFASLGTDEERVSTTDHDGLPRIDPAASVLEIHPGTATESGSLAGLADVYEDIGEKLRADEPLAPWERNFAGYDGIQLMPVEPLTENPETHEFWSVADETEDELLVAVGRPDALNWGYDIVVSAFSAPNPAILESGRPDELVDFIAACHALPRPIRVVFDVALGHADDRGAELLDDRYVLGPGMYGKHLDYTEPTARAVILEMQRRKMDFGADGIRVDGAQDFTSHDPETGEMYHDDAFLAEMDAVTQEVAGTEYRPWMIFEDGRPWPREDWELASSYRALIEQHPHSFQWSPVTFAHNTPALLTFWATKWWRVREVAEFGGHWLTGVANHDTVRRGTQIDPTVAFNQSPVNPYLGDDYPETLDAAYDNPAAATLFHCFLPGVPMDFVHANMRAPWGFVRDTDPEWNVKVVAEEANFLYWQLGDEKFDDPTQFRRVKDLGFDSLDSLHSFMDALAASVEATEYDLDAMAAMLSALDNPLGGGDGENGNLSATDLDAYADAWMRDVYEFANLAHWRDGQDDDRTANRLAVREFRHDRPWLREDLRDGDYFTYRHPTEGTVLYYGFRESPDRDEQLLFAANMEGVPVEVSPDSLAADAAGDANAPPIPTDGWEPALTAPDVDAGTDVTLANADAIVWRREP</sequence>
<accession>A0ABU2FX25</accession>
<dbReference type="InterPro" id="IPR029457">
    <property type="entry name" value="GHL5"/>
</dbReference>
<comment type="caution">
    <text evidence="1">The sequence shown here is derived from an EMBL/GenBank/DDBJ whole genome shotgun (WGS) entry which is preliminary data.</text>
</comment>
<dbReference type="RefSeq" id="WP_310926423.1">
    <property type="nucleotide sequence ID" value="NZ_JAMQOQ010000001.1"/>
</dbReference>
<dbReference type="SUPFAM" id="SSF51445">
    <property type="entry name" value="(Trans)glycosidases"/>
    <property type="match status" value="1"/>
</dbReference>
<evidence type="ECO:0008006" key="3">
    <source>
        <dbReference type="Google" id="ProtNLM"/>
    </source>
</evidence>
<dbReference type="Gene3D" id="3.20.20.80">
    <property type="entry name" value="Glycosidases"/>
    <property type="match status" value="1"/>
</dbReference>
<organism evidence="1 2">
    <name type="scientific">Halogeometricum luteum</name>
    <dbReference type="NCBI Taxonomy" id="2950537"/>
    <lineage>
        <taxon>Archaea</taxon>
        <taxon>Methanobacteriati</taxon>
        <taxon>Methanobacteriota</taxon>
        <taxon>Stenosarchaea group</taxon>
        <taxon>Halobacteria</taxon>
        <taxon>Halobacteriales</taxon>
        <taxon>Haloferacaceae</taxon>
        <taxon>Halogeometricum</taxon>
    </lineage>
</organism>
<evidence type="ECO:0000313" key="2">
    <source>
        <dbReference type="Proteomes" id="UP001254813"/>
    </source>
</evidence>
<evidence type="ECO:0000313" key="1">
    <source>
        <dbReference type="EMBL" id="MDS0292569.1"/>
    </source>
</evidence>
<dbReference type="InterPro" id="IPR017853">
    <property type="entry name" value="GH"/>
</dbReference>
<dbReference type="Pfam" id="PF14872">
    <property type="entry name" value="GHL5"/>
    <property type="match status" value="1"/>
</dbReference>